<dbReference type="GO" id="GO:0016020">
    <property type="term" value="C:membrane"/>
    <property type="evidence" value="ECO:0007669"/>
    <property type="project" value="InterPro"/>
</dbReference>
<feature type="transmembrane region" description="Helical" evidence="11">
    <location>
        <begin position="897"/>
        <end position="917"/>
    </location>
</feature>
<feature type="transmembrane region" description="Helical" evidence="11">
    <location>
        <begin position="929"/>
        <end position="946"/>
    </location>
</feature>
<feature type="transmembrane region" description="Helical" evidence="11">
    <location>
        <begin position="297"/>
        <end position="317"/>
    </location>
</feature>
<feature type="transmembrane region" description="Helical" evidence="11">
    <location>
        <begin position="411"/>
        <end position="431"/>
    </location>
</feature>
<dbReference type="EMBL" id="AQQV01000005">
    <property type="protein sequence ID" value="ORE85166.1"/>
    <property type="molecule type" value="Genomic_DNA"/>
</dbReference>
<feature type="transmembrane region" description="Helical" evidence="11">
    <location>
        <begin position="377"/>
        <end position="399"/>
    </location>
</feature>
<protein>
    <recommendedName>
        <fullName evidence="9">Polyprenol-phosphate-mannose--protein mannosyltransferase</fullName>
    </recommendedName>
    <alternativeName>
        <fullName evidence="10">Protein O-mannosyltransferase</fullName>
    </alternativeName>
</protein>
<dbReference type="Proteomes" id="UP000192342">
    <property type="component" value="Unassembled WGS sequence"/>
</dbReference>
<dbReference type="InterPro" id="IPR027005">
    <property type="entry name" value="PMT-like"/>
</dbReference>
<evidence type="ECO:0000313" key="15">
    <source>
        <dbReference type="Proteomes" id="UP000192342"/>
    </source>
</evidence>
<dbReference type="PANTHER" id="PTHR10050">
    <property type="entry name" value="DOLICHYL-PHOSPHATE-MANNOSE--PROTEIN MANNOSYLTRANSFERASE"/>
    <property type="match status" value="1"/>
</dbReference>
<proteinExistence type="inferred from homology"/>
<feature type="transmembrane region" description="Helical" evidence="11">
    <location>
        <begin position="806"/>
        <end position="824"/>
    </location>
</feature>
<organism evidence="14 15">
    <name type="scientific">Oceanococcus atlanticus</name>
    <dbReference type="NCBI Taxonomy" id="1317117"/>
    <lineage>
        <taxon>Bacteria</taxon>
        <taxon>Pseudomonadati</taxon>
        <taxon>Pseudomonadota</taxon>
        <taxon>Gammaproteobacteria</taxon>
        <taxon>Chromatiales</taxon>
        <taxon>Oceanococcaceae</taxon>
        <taxon>Oceanococcus</taxon>
    </lineage>
</organism>
<evidence type="ECO:0000259" key="12">
    <source>
        <dbReference type="Pfam" id="PF02366"/>
    </source>
</evidence>
<keyword evidence="4" id="KW-0328">Glycosyltransferase</keyword>
<dbReference type="InterPro" id="IPR003342">
    <property type="entry name" value="ArnT-like_N"/>
</dbReference>
<comment type="similarity">
    <text evidence="3">Belongs to the glycosyltransferase 39 family.</text>
</comment>
<keyword evidence="6 11" id="KW-0812">Transmembrane</keyword>
<evidence type="ECO:0000256" key="2">
    <source>
        <dbReference type="ARBA" id="ARBA00004922"/>
    </source>
</evidence>
<keyword evidence="7 11" id="KW-1133">Transmembrane helix</keyword>
<evidence type="ECO:0000256" key="5">
    <source>
        <dbReference type="ARBA" id="ARBA00022679"/>
    </source>
</evidence>
<sequence length="1023" mass="115657">MSPQAFILLYGLPFLALFFARDRLHNVNGPSWLTRDGTLILAWLGLGLLIRLPLLWDGGFHYDIGTYKAWALKLSDPAAPLKIYEDGYFADYPPLYMYVLGAIGALVRFFGLESSGHFVALIKTPALLADTAVALLLLRATRGIPGEDRARIAPLFLASLYWLNPAIIFDSALWGQTEPILALLLIASWMHWRVQRLWAASLLIGLAVAFKPQALFFAYVFGISVLVSQPLRSTLTQAALGLISFAVVVAPFALNQEPDWILKLYFSTAETYDYLTVNAYNLWALLGWNWARDPGSFLGLAAQTWAMLIAGGLMTAIGVRTGLAGRQSLSISQRGELYGWAWAMTAIAFFMFAPRMHERYILNIIPMLALVVSRREAQWMVLLWSIGVLANMGFVYHHYVTLDSIAPKDAGLLRFISAYNLVITVFSLMAWRAPQQLERLGNWLRTLYRTTPPVAQQPLQREAFRPAHLMPYAVLGSAALLVGSFALGNKNYPVSGSLFEQAEKITLRFETPVSPKRLMVFIGEGQGKAVLEQKFRDDWIKISAEEELKTFYDLYELKLKNAPPARVFRFNITRVSRPLRINEIALLDADNQPLVPQAVQANQRMALIDEPATWIPDQGYLNSTEFDEIYHARTAYEYLHRLDIYETTHPPLGKWLISWGIDHFGMTPWGMRMAGVIATSLTVLALIWGAWLLTGSSRAMWITGLLGLFEFSRFSLGRYATIDDFLILFLLLAALCLWRAFCQPQRHWLDGWKLSPSLLFAGLFLGAAIATKWSALYFGFGVFVFFAISLLATLRQAYPWQRGARMTMAAGLALGLVPLAVYYTSYIPFLRCLSQAPDWLSLEGARQVWKSQVDMYDYHAKLKSTHAFQSAFFTWPLILKPLWLYVSDAQAPLRSSITLMGNPLVWWGGLAGVIALFGRHLQWPIRDRIWLLGSITALYLPWAGIARASFIYHYYPVVPFLILLLGVTLARYPADARWGRYLPWASVALAGTLFVVFFPAISGLHWPAWYFKYLHWLPGWWML</sequence>
<evidence type="ECO:0000259" key="13">
    <source>
        <dbReference type="Pfam" id="PF16192"/>
    </source>
</evidence>
<feature type="transmembrane region" description="Helical" evidence="11">
    <location>
        <begin position="95"/>
        <end position="112"/>
    </location>
</feature>
<keyword evidence="5 14" id="KW-0808">Transferase</keyword>
<feature type="domain" description="ArnT-like N-terminal" evidence="12">
    <location>
        <begin position="622"/>
        <end position="823"/>
    </location>
</feature>
<evidence type="ECO:0000256" key="3">
    <source>
        <dbReference type="ARBA" id="ARBA00007222"/>
    </source>
</evidence>
<dbReference type="GO" id="GO:0012505">
    <property type="term" value="C:endomembrane system"/>
    <property type="evidence" value="ECO:0007669"/>
    <property type="project" value="UniProtKB-SubCell"/>
</dbReference>
<evidence type="ECO:0000256" key="10">
    <source>
        <dbReference type="ARBA" id="ARBA00093644"/>
    </source>
</evidence>
<dbReference type="GO" id="GO:0000030">
    <property type="term" value="F:mannosyltransferase activity"/>
    <property type="evidence" value="ECO:0007669"/>
    <property type="project" value="InterPro"/>
</dbReference>
<name>A0A1Y1SA04_9GAMM</name>
<evidence type="ECO:0000256" key="4">
    <source>
        <dbReference type="ARBA" id="ARBA00022676"/>
    </source>
</evidence>
<feature type="domain" description="Protein O-mannosyl-transferase C-terminal four TM" evidence="13">
    <location>
        <begin position="847"/>
        <end position="1020"/>
    </location>
</feature>
<keyword evidence="15" id="KW-1185">Reference proteome</keyword>
<comment type="pathway">
    <text evidence="2">Protein modification; protein glycosylation.</text>
</comment>
<dbReference type="Pfam" id="PF02366">
    <property type="entry name" value="PMT"/>
    <property type="match status" value="1"/>
</dbReference>
<feature type="transmembrane region" description="Helical" evidence="11">
    <location>
        <begin position="274"/>
        <end position="291"/>
    </location>
</feature>
<evidence type="ECO:0000256" key="1">
    <source>
        <dbReference type="ARBA" id="ARBA00004127"/>
    </source>
</evidence>
<feature type="transmembrane region" description="Helical" evidence="11">
    <location>
        <begin position="469"/>
        <end position="488"/>
    </location>
</feature>
<feature type="transmembrane region" description="Helical" evidence="11">
    <location>
        <begin position="725"/>
        <end position="742"/>
    </location>
</feature>
<feature type="transmembrane region" description="Helical" evidence="11">
    <location>
        <begin position="984"/>
        <end position="1006"/>
    </location>
</feature>
<evidence type="ECO:0000256" key="8">
    <source>
        <dbReference type="ARBA" id="ARBA00023136"/>
    </source>
</evidence>
<feature type="transmembrane region" description="Helical" evidence="11">
    <location>
        <begin position="952"/>
        <end position="972"/>
    </location>
</feature>
<feature type="transmembrane region" description="Helical" evidence="11">
    <location>
        <begin position="234"/>
        <end position="254"/>
    </location>
</feature>
<dbReference type="Pfam" id="PF16192">
    <property type="entry name" value="PMT_4TMC"/>
    <property type="match status" value="1"/>
</dbReference>
<dbReference type="AlphaFoldDB" id="A0A1Y1SA04"/>
<evidence type="ECO:0000256" key="7">
    <source>
        <dbReference type="ARBA" id="ARBA00022989"/>
    </source>
</evidence>
<feature type="transmembrane region" description="Helical" evidence="11">
    <location>
        <begin position="39"/>
        <end position="56"/>
    </location>
</feature>
<reference evidence="14 15" key="1">
    <citation type="submission" date="2013-04" db="EMBL/GenBank/DDBJ databases">
        <title>Oceanococcus atlanticus 22II-S10r2 Genome Sequencing.</title>
        <authorList>
            <person name="Lai Q."/>
            <person name="Li G."/>
            <person name="Shao Z."/>
        </authorList>
    </citation>
    <scope>NUCLEOTIDE SEQUENCE [LARGE SCALE GENOMIC DNA]</scope>
    <source>
        <strain evidence="14 15">22II-S10r2</strain>
    </source>
</reference>
<dbReference type="InterPro" id="IPR032421">
    <property type="entry name" value="PMT_4TMC"/>
</dbReference>
<dbReference type="RefSeq" id="WP_083563317.1">
    <property type="nucleotide sequence ID" value="NZ_AQQV01000005.1"/>
</dbReference>
<gene>
    <name evidence="14" type="ORF">ATO7_15322</name>
</gene>
<dbReference type="STRING" id="1317117.ATO7_15322"/>
<evidence type="ECO:0000256" key="9">
    <source>
        <dbReference type="ARBA" id="ARBA00093617"/>
    </source>
</evidence>
<comment type="caution">
    <text evidence="14">The sequence shown here is derived from an EMBL/GenBank/DDBJ whole genome shotgun (WGS) entry which is preliminary data.</text>
</comment>
<feature type="transmembrane region" description="Helical" evidence="11">
    <location>
        <begin position="776"/>
        <end position="794"/>
    </location>
</feature>
<evidence type="ECO:0000256" key="6">
    <source>
        <dbReference type="ARBA" id="ARBA00022692"/>
    </source>
</evidence>
<dbReference type="UniPathway" id="UPA00378"/>
<feature type="transmembrane region" description="Helical" evidence="11">
    <location>
        <begin position="754"/>
        <end position="770"/>
    </location>
</feature>
<evidence type="ECO:0000256" key="11">
    <source>
        <dbReference type="SAM" id="Phobius"/>
    </source>
</evidence>
<comment type="subcellular location">
    <subcellularLocation>
        <location evidence="1">Endomembrane system</location>
        <topology evidence="1">Multi-pass membrane protein</topology>
    </subcellularLocation>
</comment>
<dbReference type="GO" id="GO:0006493">
    <property type="term" value="P:protein O-linked glycosylation"/>
    <property type="evidence" value="ECO:0007669"/>
    <property type="project" value="InterPro"/>
</dbReference>
<evidence type="ECO:0000313" key="14">
    <source>
        <dbReference type="EMBL" id="ORE85166.1"/>
    </source>
</evidence>
<feature type="transmembrane region" description="Helical" evidence="11">
    <location>
        <begin position="673"/>
        <end position="693"/>
    </location>
</feature>
<feature type="transmembrane region" description="Helical" evidence="11">
    <location>
        <begin position="197"/>
        <end position="222"/>
    </location>
</feature>
<keyword evidence="8 11" id="KW-0472">Membrane</keyword>
<accession>A0A1Y1SA04</accession>
<dbReference type="OrthoDB" id="5168580at2"/>
<feature type="transmembrane region" description="Helical" evidence="11">
    <location>
        <begin position="337"/>
        <end position="357"/>
    </location>
</feature>